<name>A0A1Z4EVS7_9MYCO</name>
<feature type="signal peptide" evidence="1">
    <location>
        <begin position="1"/>
        <end position="19"/>
    </location>
</feature>
<evidence type="ECO:0000313" key="3">
    <source>
        <dbReference type="EMBL" id="BAX97076.1"/>
    </source>
</evidence>
<feature type="domain" description="PknH-like extracellular" evidence="2">
    <location>
        <begin position="35"/>
        <end position="204"/>
    </location>
</feature>
<reference evidence="3 4" key="2">
    <citation type="journal article" date="2017" name="Int. J. Syst. Evol. Microbiol.">
        <title>Mycobacterium stephanolepidis sp. nov., a rapidly growing species related to Mycobacterium chelonae, isolated from marine teleost fish, Stephanolepis cirrhifer.</title>
        <authorList>
            <person name="Fukano H."/>
            <person name="Wada S."/>
            <person name="Kurata O."/>
            <person name="Katayama K."/>
            <person name="Fujiwara N."/>
            <person name="Hoshino Y."/>
        </authorList>
    </citation>
    <scope>NUCLEOTIDE SEQUENCE [LARGE SCALE GENOMIC DNA]</scope>
    <source>
        <strain evidence="3 4">NJB0901</strain>
    </source>
</reference>
<dbReference type="KEGG" id="mste:MSTE_01758"/>
<dbReference type="PROSITE" id="PS51257">
    <property type="entry name" value="PROKAR_LIPOPROTEIN"/>
    <property type="match status" value="1"/>
</dbReference>
<dbReference type="EMBL" id="AP018165">
    <property type="protein sequence ID" value="BAX97076.1"/>
    <property type="molecule type" value="Genomic_DNA"/>
</dbReference>
<dbReference type="Pfam" id="PF14032">
    <property type="entry name" value="PknH_C"/>
    <property type="match status" value="1"/>
</dbReference>
<organism evidence="3 4">
    <name type="scientific">[Mycobacterium] stephanolepidis</name>
    <dbReference type="NCBI Taxonomy" id="1520670"/>
    <lineage>
        <taxon>Bacteria</taxon>
        <taxon>Bacillati</taxon>
        <taxon>Actinomycetota</taxon>
        <taxon>Actinomycetes</taxon>
        <taxon>Mycobacteriales</taxon>
        <taxon>Mycobacteriaceae</taxon>
        <taxon>Mycobacteroides</taxon>
    </lineage>
</organism>
<dbReference type="InterPro" id="IPR038232">
    <property type="entry name" value="PknH-like_Extracell_sf"/>
</dbReference>
<feature type="chain" id="PRO_5039317923" description="PknH-like extracellular domain-containing protein" evidence="1">
    <location>
        <begin position="20"/>
        <end position="211"/>
    </location>
</feature>
<evidence type="ECO:0000256" key="1">
    <source>
        <dbReference type="SAM" id="SignalP"/>
    </source>
</evidence>
<keyword evidence="4" id="KW-1185">Reference proteome</keyword>
<evidence type="ECO:0000259" key="2">
    <source>
        <dbReference type="Pfam" id="PF14032"/>
    </source>
</evidence>
<dbReference type="InterPro" id="IPR026954">
    <property type="entry name" value="PknH-like_Extracell"/>
</dbReference>
<reference evidence="4" key="1">
    <citation type="journal article" date="2017" name="Genome Announc.">
        <title>Complete Genome Sequence of Mycobacterium stephanolepidis.</title>
        <authorList>
            <person name="Fukano H."/>
            <person name="Yoshida M."/>
            <person name="Katayama Y."/>
            <person name="Omatsu T."/>
            <person name="Mizutani T."/>
            <person name="Kurata O."/>
            <person name="Wada S."/>
            <person name="Hoshino Y."/>
        </authorList>
    </citation>
    <scope>NUCLEOTIDE SEQUENCE [LARGE SCALE GENOMIC DNA]</scope>
    <source>
        <strain evidence="4">NJB0901</strain>
    </source>
</reference>
<protein>
    <recommendedName>
        <fullName evidence="2">PknH-like extracellular domain-containing protein</fullName>
    </recommendedName>
</protein>
<proteinExistence type="predicted"/>
<dbReference type="AlphaFoldDB" id="A0A1Z4EVS7"/>
<dbReference type="Proteomes" id="UP000217954">
    <property type="component" value="Chromosome"/>
</dbReference>
<gene>
    <name evidence="3" type="ORF">MSTE_01758</name>
</gene>
<evidence type="ECO:0000313" key="4">
    <source>
        <dbReference type="Proteomes" id="UP000217954"/>
    </source>
</evidence>
<dbReference type="Gene3D" id="3.40.1000.70">
    <property type="entry name" value="PknH-like extracellular domain"/>
    <property type="match status" value="1"/>
</dbReference>
<keyword evidence="1" id="KW-0732">Signal</keyword>
<accession>A0A1Z4EVS7</accession>
<sequence>MIRVLLVGLLMVLVGCTQAPTATTEPPALPDSSTLTLSVADVREITPPALESEPEFDLHKPYTDPQPDLDMSVACQKLFNQDQKFGEGWTNFRTLTYSGPSNIGIKQSIAVYPDRNAAQSVFGGIQDNLSACQKSYPVARYGAPYTLSKLAGDDKTVMVQYADTVNGPGSVELYRLDEQVIIDISAAHFSTDPHVAETVLQRIREKLRSRA</sequence>